<accession>A0ABU7SAH5</accession>
<comment type="caution">
    <text evidence="2">The sequence shown here is derived from an EMBL/GenBank/DDBJ whole genome shotgun (WGS) entry which is preliminary data.</text>
</comment>
<dbReference type="RefSeq" id="WP_331206987.1">
    <property type="nucleotide sequence ID" value="NZ_JAZGQL010000005.1"/>
</dbReference>
<proteinExistence type="predicted"/>
<reference evidence="2 3" key="1">
    <citation type="submission" date="2024-01" db="EMBL/GenBank/DDBJ databases">
        <title>Genome insights into Plantactinospora veratri sp. nov.</title>
        <authorList>
            <person name="Wang L."/>
        </authorList>
    </citation>
    <scope>NUCLEOTIDE SEQUENCE [LARGE SCALE GENOMIC DNA]</scope>
    <source>
        <strain evidence="2 3">NEAU-FHS4</strain>
    </source>
</reference>
<dbReference type="InterPro" id="IPR025164">
    <property type="entry name" value="Toastrack_DUF4097"/>
</dbReference>
<keyword evidence="3" id="KW-1185">Reference proteome</keyword>
<gene>
    <name evidence="2" type="ORF">V1634_07395</name>
</gene>
<protein>
    <submittedName>
        <fullName evidence="2">DUF4097 family beta strand repeat-containing protein</fullName>
    </submittedName>
</protein>
<sequence length="265" mass="27248">MPEFPRTAPVTVVADVPSGAFEMLAEERESAVVEVHPYDGSAESREQAERTQVGLDGDVLSVVVPDRAGGLFRLRAGSVRVLVRVPIDSSGRIKVASADVRCRGRYAELTVGSASGDVEIEHVTGDADVDTASGDIEVSRVDGRLEVKGASGALVARQVGGALRARLASGDVDVAEAGDAVEIKTASGAVRVGATRRGRIRIGTASGDVGVGVRPGTGVWLDLSTVSGTTRNRLDPGTAPSSAGDPGLSLEVRTVSGDIEVRRAA</sequence>
<evidence type="ECO:0000259" key="1">
    <source>
        <dbReference type="Pfam" id="PF13349"/>
    </source>
</evidence>
<evidence type="ECO:0000313" key="3">
    <source>
        <dbReference type="Proteomes" id="UP001339911"/>
    </source>
</evidence>
<name>A0ABU7SAH5_9ACTN</name>
<organism evidence="2 3">
    <name type="scientific">Plantactinospora veratri</name>
    <dbReference type="NCBI Taxonomy" id="1436122"/>
    <lineage>
        <taxon>Bacteria</taxon>
        <taxon>Bacillati</taxon>
        <taxon>Actinomycetota</taxon>
        <taxon>Actinomycetes</taxon>
        <taxon>Micromonosporales</taxon>
        <taxon>Micromonosporaceae</taxon>
        <taxon>Plantactinospora</taxon>
    </lineage>
</organism>
<dbReference type="EMBL" id="JAZGQL010000005">
    <property type="protein sequence ID" value="MEE6306647.1"/>
    <property type="molecule type" value="Genomic_DNA"/>
</dbReference>
<evidence type="ECO:0000313" key="2">
    <source>
        <dbReference type="EMBL" id="MEE6306647.1"/>
    </source>
</evidence>
<feature type="domain" description="DUF4097" evidence="1">
    <location>
        <begin position="55"/>
        <end position="261"/>
    </location>
</feature>
<dbReference type="Pfam" id="PF13349">
    <property type="entry name" value="DUF4097"/>
    <property type="match status" value="1"/>
</dbReference>
<dbReference type="Proteomes" id="UP001339911">
    <property type="component" value="Unassembled WGS sequence"/>
</dbReference>